<dbReference type="InterPro" id="IPR036398">
    <property type="entry name" value="CA_dom_sf"/>
</dbReference>
<feature type="domain" description="Cadherin" evidence="8">
    <location>
        <begin position="913"/>
        <end position="1009"/>
    </location>
</feature>
<dbReference type="SMART" id="SM00710">
    <property type="entry name" value="PbH1"/>
    <property type="match status" value="10"/>
</dbReference>
<evidence type="ECO:0000256" key="6">
    <source>
        <dbReference type="ARBA" id="ARBA00022989"/>
    </source>
</evidence>
<dbReference type="GO" id="GO:0016477">
    <property type="term" value="P:cell migration"/>
    <property type="evidence" value="ECO:0007669"/>
    <property type="project" value="TreeGrafter"/>
</dbReference>
<dbReference type="SMART" id="SM00112">
    <property type="entry name" value="CA"/>
    <property type="match status" value="20"/>
</dbReference>
<feature type="domain" description="Cadherin" evidence="8">
    <location>
        <begin position="1213"/>
        <end position="1302"/>
    </location>
</feature>
<dbReference type="CDD" id="cd11304">
    <property type="entry name" value="Cadherin_repeat"/>
    <property type="match status" value="19"/>
</dbReference>
<dbReference type="PANTHER" id="PTHR24027">
    <property type="entry name" value="CADHERIN-23"/>
    <property type="match status" value="1"/>
</dbReference>
<feature type="domain" description="Cadherin" evidence="8">
    <location>
        <begin position="1106"/>
        <end position="1206"/>
    </location>
</feature>
<dbReference type="SMART" id="SM01057">
    <property type="entry name" value="Carb_anhydrase"/>
    <property type="match status" value="1"/>
</dbReference>
<feature type="domain" description="Cadherin" evidence="8">
    <location>
        <begin position="1684"/>
        <end position="1779"/>
    </location>
</feature>
<feature type="domain" description="Cadherin" evidence="8">
    <location>
        <begin position="1312"/>
        <end position="1397"/>
    </location>
</feature>
<proteinExistence type="predicted"/>
<evidence type="ECO:0000256" key="7">
    <source>
        <dbReference type="ARBA" id="ARBA00023136"/>
    </source>
</evidence>
<feature type="domain" description="Cadherin" evidence="8">
    <location>
        <begin position="1011"/>
        <end position="1096"/>
    </location>
</feature>
<keyword evidence="7" id="KW-0472">Membrane</keyword>
<evidence type="ECO:0000256" key="5">
    <source>
        <dbReference type="ARBA" id="ARBA00022837"/>
    </source>
</evidence>
<feature type="domain" description="Cadherin" evidence="8">
    <location>
        <begin position="526"/>
        <end position="621"/>
    </location>
</feature>
<dbReference type="InterPro" id="IPR002126">
    <property type="entry name" value="Cadherin-like_dom"/>
</dbReference>
<sequence length="2160" mass="245749">MNNMRLSYVSSNEYNSCCNKSQDKCENLCRQSPLDIKPTGIELKIDNSLLDIKWKSEDINFVKIKEKNNNYSWYVDSYYTGNKTLIYNNNTFELLEFHFNKPSEHQLNGKVYDMEVHFVHRSITNKNEYLVLGFFISDGLFATTEQGTLDDAINMNQSVTINMKNENTSTYYSYPGSLTTDPYDATTASWIIFDTEILSKDTSVWPKDIGIARQVKKTVNNSEIIKFIQLYSPNDITLLNNSTRSVDTNEYISIDENVNIGYLVGKLDSSSNSSTNFTYILKNHTDMFYIEDNQLLTNNVLNYEKNSSYTLKIMVLDDNNLSYEKDFTININKVDVTIELSNTEVNENEKIGYVIGYLNTNSSYSNNFTYVLQDYNDKFTILNNELLTNIEFNYEIQNKYNIKISSIDDNNSVYEQNFTINILNINETPTFITLSNNKIEENSTIGSVIGTLTARDYDKNSTFTYTLNNNNDIFDISSNQLITKKSLDYEVQNEYTLNITVTDQGGLAYSRDFIIEILNVNERPTNIELSNTSVYENVEIGYVIGELESSDPDKNSNFTYTMDNYNDTFIILNNQLIVKNKLDYERQTSYTFNITTKDMLDLTYTKEFTIEILNINERPTNIELSNNLVYENDKIGIIVGTFTTDDPDNNATFKYTLNNNNDNFSISNNQLLTTQSFDYEIQNEYILNITVTDEGGLSYTKDFTIKIKNINENPTHIELYNSSFYENIEIGYVVSNLNTVDPDKTRLFTYILNNYNDKFIISNNQLITKDNFDYEIQNEYILNITVTDQGGLTYTKDLTITVLNVNERPTNIKLSNNIIEENVNIGYNIGTLTTNDEDISSSFTYILNNFNDKFGISKNILITKDIIDYEVQKEYILNITTVDEGGLSYTKDFTLTITNINERPTDIILSDTSVYENSSVGHIIGNISTVDEDLNSTFTYMLNSYTDKFSIYNNQLIVINNLDYEIQNEYILNIVTVDEKGLTYSKNFTITVMNINERPLDILLSDTSFYESVEIGYIIGDLNTVDPDEKETFTYTLVSYTDKFTLNGNKLITKDYFNYEEKNEYVLTIKSIDSKGLSITKDAIINVLDTNEAPTNIILSNKMFKENENPGYLVGNFFTVDPDKDLSSLNIQEKINSDDRNRHIYVLNNNHDKFVILLNRLITRNTFDYEVQNLYTISVTSIDQGGLQYTKDFNIQILNTDDAPTDIYLSNTSVKENVEIGYVIGTLTCKDEDENDIFIYTLNNYNDIFSISENNELTANSILNYEENNQYTIHITVTDSGGLTYSKDFVINILDVDEVPTNISISSNTFYENVEVGYKIGDLTTVDEDNNETFTYKLNNYTDMFIINNNSVLTNKEFDYETQNQYIINITVTDSGGLTYSEDITLNILNINESPININLSNTTFYENSEIGHVIGQLSASDPDANSTFTYILNTNNDIFNINTTDLITTSNFNYETENQYIINISVVDQGGLIHSKDFTINVLNINEKPTQITLSNNTINENVEIGTEVGILTTSDNDINETFTYSIDTNYTDKFIVSGNKVLVNGLLDYETQNQYIINITVTDSGGLMYSQDFFIQVLNIVEAPSDIQLSNTMINENIQTGYIIGTLTAIDQDVNSTFTYTLNNDSNGNFTINDNKLLSNAVYDYETQNQYTINIKVTNQSGLSYSKDFIINIININELSTDITISNNSINENEQKGSTIGELNTSDVDINSTFTYKLYGLDKDKFYVNNNLLVSNMVFDYETKNTYDLTISSNDGLNTYIKDFTIYILNINEAPINITLSNNIVNENVEIGTLIGELSAVDYDANESFSYILNNYNDKFAIDDNKLLTNGELDYENQNSYILNITVTDSGNLTFTKDLTINIEDVNEPPTDILLSNNLINENMDIGSVIGNLSASDQDNNDSFNYTLNTNRDKFKLSNNQLLTNGDLDYESQNTYTLNITVKDKKGLSFTKDLIINIENVNEPPTDILLSNNSIVETASIGSVIGNLTTSDQDSNDSFTYTLNNNNDTFIINNNQLLTNGDLDYESQNTYTLNITVTDSGNLTFTKDLTINIENVNEPPTDILLSNNSIEETAPTGSFIGNLSTSDQDSNDSFTYTLNNNNNTFLINNNQLLTNGNIDYESQNTYTLNITVTDSANLSFTKDLMINIEDVRNGPINY</sequence>
<feature type="domain" description="Cadherin" evidence="8">
    <location>
        <begin position="1787"/>
        <end position="1874"/>
    </location>
</feature>
<organism evidence="10">
    <name type="scientific">viral metagenome</name>
    <dbReference type="NCBI Taxonomy" id="1070528"/>
    <lineage>
        <taxon>unclassified sequences</taxon>
        <taxon>metagenomes</taxon>
        <taxon>organismal metagenomes</taxon>
    </lineage>
</organism>
<keyword evidence="2" id="KW-0812">Transmembrane</keyword>
<dbReference type="InterPro" id="IPR018338">
    <property type="entry name" value="Carbonic_anhydrase_a-class_CS"/>
</dbReference>
<evidence type="ECO:0008006" key="11">
    <source>
        <dbReference type="Google" id="ProtNLM"/>
    </source>
</evidence>
<dbReference type="GO" id="GO:0008013">
    <property type="term" value="F:beta-catenin binding"/>
    <property type="evidence" value="ECO:0007669"/>
    <property type="project" value="TreeGrafter"/>
</dbReference>
<evidence type="ECO:0000256" key="1">
    <source>
        <dbReference type="ARBA" id="ARBA00004167"/>
    </source>
</evidence>
<feature type="domain" description="Cadherin" evidence="8">
    <location>
        <begin position="629"/>
        <end position="716"/>
    </location>
</feature>
<dbReference type="EMBL" id="MN738773">
    <property type="protein sequence ID" value="QHS84173.1"/>
    <property type="molecule type" value="Genomic_DNA"/>
</dbReference>
<dbReference type="Pfam" id="PF00028">
    <property type="entry name" value="Cadherin"/>
    <property type="match status" value="13"/>
</dbReference>
<feature type="domain" description="Alpha-carbonic anhydrase" evidence="9">
    <location>
        <begin position="10"/>
        <end position="250"/>
    </location>
</feature>
<evidence type="ECO:0000259" key="9">
    <source>
        <dbReference type="PROSITE" id="PS51144"/>
    </source>
</evidence>
<dbReference type="InterPro" id="IPR015919">
    <property type="entry name" value="Cadherin-like_sf"/>
</dbReference>
<dbReference type="InterPro" id="IPR006626">
    <property type="entry name" value="PbH1"/>
</dbReference>
<feature type="domain" description="Cadherin" evidence="8">
    <location>
        <begin position="1596"/>
        <end position="1685"/>
    </location>
</feature>
<feature type="domain" description="Cadherin" evidence="8">
    <location>
        <begin position="2071"/>
        <end position="2159"/>
    </location>
</feature>
<feature type="domain" description="Cadherin" evidence="8">
    <location>
        <begin position="337"/>
        <end position="431"/>
    </location>
</feature>
<dbReference type="GO" id="GO:0016342">
    <property type="term" value="C:catenin complex"/>
    <property type="evidence" value="ECO:0007669"/>
    <property type="project" value="TreeGrafter"/>
</dbReference>
<name>A0A6C0AXG3_9ZZZZ</name>
<dbReference type="SUPFAM" id="SSF49313">
    <property type="entry name" value="Cadherin-like"/>
    <property type="match status" value="19"/>
</dbReference>
<dbReference type="GO" id="GO:0008270">
    <property type="term" value="F:zinc ion binding"/>
    <property type="evidence" value="ECO:0007669"/>
    <property type="project" value="InterPro"/>
</dbReference>
<feature type="domain" description="Cadherin" evidence="8">
    <location>
        <begin position="246"/>
        <end position="336"/>
    </location>
</feature>
<reference evidence="10" key="1">
    <citation type="journal article" date="2020" name="Nature">
        <title>Giant virus diversity and host interactions through global metagenomics.</title>
        <authorList>
            <person name="Schulz F."/>
            <person name="Roux S."/>
            <person name="Paez-Espino D."/>
            <person name="Jungbluth S."/>
            <person name="Walsh D.A."/>
            <person name="Denef V.J."/>
            <person name="McMahon K.D."/>
            <person name="Konstantinidis K.T."/>
            <person name="Eloe-Fadrosh E.A."/>
            <person name="Kyrpides N.C."/>
            <person name="Woyke T."/>
        </authorList>
    </citation>
    <scope>NUCLEOTIDE SEQUENCE</scope>
    <source>
        <strain evidence="10">GVMAG-S-ERX555965-48</strain>
    </source>
</reference>
<dbReference type="GO" id="GO:0007156">
    <property type="term" value="P:homophilic cell adhesion via plasma membrane adhesion molecules"/>
    <property type="evidence" value="ECO:0007669"/>
    <property type="project" value="InterPro"/>
</dbReference>
<evidence type="ECO:0000256" key="2">
    <source>
        <dbReference type="ARBA" id="ARBA00022692"/>
    </source>
</evidence>
<dbReference type="GO" id="GO:0005509">
    <property type="term" value="F:calcium ion binding"/>
    <property type="evidence" value="ECO:0007669"/>
    <property type="project" value="InterPro"/>
</dbReference>
<evidence type="ECO:0000313" key="10">
    <source>
        <dbReference type="EMBL" id="QHS84173.1"/>
    </source>
</evidence>
<feature type="domain" description="Cadherin" evidence="8">
    <location>
        <begin position="439"/>
        <end position="526"/>
    </location>
</feature>
<dbReference type="GO" id="GO:0045296">
    <property type="term" value="F:cadherin binding"/>
    <property type="evidence" value="ECO:0007669"/>
    <property type="project" value="TreeGrafter"/>
</dbReference>
<feature type="domain" description="Cadherin" evidence="8">
    <location>
        <begin position="1499"/>
        <end position="1588"/>
    </location>
</feature>
<keyword evidence="5" id="KW-0106">Calcium</keyword>
<dbReference type="PANTHER" id="PTHR24027:SF422">
    <property type="entry name" value="CADHERIN DOMAIN-CONTAINING PROTEIN"/>
    <property type="match status" value="1"/>
</dbReference>
<dbReference type="PRINTS" id="PR00205">
    <property type="entry name" value="CADHERIN"/>
</dbReference>
<feature type="domain" description="Cadherin" evidence="8">
    <location>
        <begin position="1976"/>
        <end position="2064"/>
    </location>
</feature>
<evidence type="ECO:0000256" key="3">
    <source>
        <dbReference type="ARBA" id="ARBA00022729"/>
    </source>
</evidence>
<dbReference type="InterPro" id="IPR001148">
    <property type="entry name" value="CA_dom"/>
</dbReference>
<accession>A0A6C0AXG3</accession>
<feature type="domain" description="Cadherin" evidence="8">
    <location>
        <begin position="1407"/>
        <end position="1492"/>
    </location>
</feature>
<protein>
    <recommendedName>
        <fullName evidence="11">Carbonic anhydrase</fullName>
    </recommendedName>
</protein>
<dbReference type="PROSITE" id="PS00162">
    <property type="entry name" value="ALPHA_CA_1"/>
    <property type="match status" value="1"/>
</dbReference>
<dbReference type="Gene3D" id="2.60.40.60">
    <property type="entry name" value="Cadherins"/>
    <property type="match status" value="19"/>
</dbReference>
<keyword evidence="3" id="KW-0732">Signal</keyword>
<keyword evidence="4" id="KW-0677">Repeat</keyword>
<evidence type="ECO:0000256" key="4">
    <source>
        <dbReference type="ARBA" id="ARBA00022737"/>
    </source>
</evidence>
<dbReference type="PROSITE" id="PS50268">
    <property type="entry name" value="CADHERIN_2"/>
    <property type="match status" value="20"/>
</dbReference>
<dbReference type="SUPFAM" id="SSF51069">
    <property type="entry name" value="Carbonic anhydrase"/>
    <property type="match status" value="1"/>
</dbReference>
<dbReference type="InterPro" id="IPR039808">
    <property type="entry name" value="Cadherin"/>
</dbReference>
<keyword evidence="6" id="KW-1133">Transmembrane helix</keyword>
<evidence type="ECO:0000259" key="8">
    <source>
        <dbReference type="PROSITE" id="PS50268"/>
    </source>
</evidence>
<dbReference type="Gene3D" id="3.10.200.10">
    <property type="entry name" value="Alpha carbonic anhydrase"/>
    <property type="match status" value="1"/>
</dbReference>
<feature type="domain" description="Cadherin" evidence="8">
    <location>
        <begin position="819"/>
        <end position="906"/>
    </location>
</feature>
<comment type="subcellular location">
    <subcellularLocation>
        <location evidence="1">Membrane</location>
        <topology evidence="1">Single-pass membrane protein</topology>
    </subcellularLocation>
</comment>
<dbReference type="GO" id="GO:0004089">
    <property type="term" value="F:carbonate dehydratase activity"/>
    <property type="evidence" value="ECO:0007669"/>
    <property type="project" value="InterPro"/>
</dbReference>
<feature type="domain" description="Cadherin" evidence="8">
    <location>
        <begin position="1882"/>
        <end position="1969"/>
    </location>
</feature>
<dbReference type="PROSITE" id="PS51144">
    <property type="entry name" value="ALPHA_CA_2"/>
    <property type="match status" value="1"/>
</dbReference>
<feature type="domain" description="Cadherin" evidence="8">
    <location>
        <begin position="716"/>
        <end position="811"/>
    </location>
</feature>
<dbReference type="Pfam" id="PF00194">
    <property type="entry name" value="Carb_anhydrase"/>
    <property type="match status" value="1"/>
</dbReference>